<dbReference type="Proteomes" id="UP001055072">
    <property type="component" value="Unassembled WGS sequence"/>
</dbReference>
<organism evidence="1 2">
    <name type="scientific">Irpex rosettiformis</name>
    <dbReference type="NCBI Taxonomy" id="378272"/>
    <lineage>
        <taxon>Eukaryota</taxon>
        <taxon>Fungi</taxon>
        <taxon>Dikarya</taxon>
        <taxon>Basidiomycota</taxon>
        <taxon>Agaricomycotina</taxon>
        <taxon>Agaricomycetes</taxon>
        <taxon>Polyporales</taxon>
        <taxon>Irpicaceae</taxon>
        <taxon>Irpex</taxon>
    </lineage>
</organism>
<proteinExistence type="predicted"/>
<name>A0ACB8TTY5_9APHY</name>
<comment type="caution">
    <text evidence="1">The sequence shown here is derived from an EMBL/GenBank/DDBJ whole genome shotgun (WGS) entry which is preliminary data.</text>
</comment>
<evidence type="ECO:0000313" key="1">
    <source>
        <dbReference type="EMBL" id="KAI0085334.1"/>
    </source>
</evidence>
<accession>A0ACB8TTY5</accession>
<protein>
    <submittedName>
        <fullName evidence="1">Uncharacterized protein</fullName>
    </submittedName>
</protein>
<dbReference type="EMBL" id="MU274932">
    <property type="protein sequence ID" value="KAI0085334.1"/>
    <property type="molecule type" value="Genomic_DNA"/>
</dbReference>
<gene>
    <name evidence="1" type="ORF">BDY19DRAFT_996869</name>
</gene>
<reference evidence="1" key="1">
    <citation type="journal article" date="2021" name="Environ. Microbiol.">
        <title>Gene family expansions and transcriptome signatures uncover fungal adaptations to wood decay.</title>
        <authorList>
            <person name="Hage H."/>
            <person name="Miyauchi S."/>
            <person name="Viragh M."/>
            <person name="Drula E."/>
            <person name="Min B."/>
            <person name="Chaduli D."/>
            <person name="Navarro D."/>
            <person name="Favel A."/>
            <person name="Norest M."/>
            <person name="Lesage-Meessen L."/>
            <person name="Balint B."/>
            <person name="Merenyi Z."/>
            <person name="de Eugenio L."/>
            <person name="Morin E."/>
            <person name="Martinez A.T."/>
            <person name="Baldrian P."/>
            <person name="Stursova M."/>
            <person name="Martinez M.J."/>
            <person name="Novotny C."/>
            <person name="Magnuson J.K."/>
            <person name="Spatafora J.W."/>
            <person name="Maurice S."/>
            <person name="Pangilinan J."/>
            <person name="Andreopoulos W."/>
            <person name="LaButti K."/>
            <person name="Hundley H."/>
            <person name="Na H."/>
            <person name="Kuo A."/>
            <person name="Barry K."/>
            <person name="Lipzen A."/>
            <person name="Henrissat B."/>
            <person name="Riley R."/>
            <person name="Ahrendt S."/>
            <person name="Nagy L.G."/>
            <person name="Grigoriev I.V."/>
            <person name="Martin F."/>
            <person name="Rosso M.N."/>
        </authorList>
    </citation>
    <scope>NUCLEOTIDE SEQUENCE</scope>
    <source>
        <strain evidence="1">CBS 384.51</strain>
    </source>
</reference>
<keyword evidence="2" id="KW-1185">Reference proteome</keyword>
<sequence length="186" mass="20704">MSGVYMDAKYLGAVRSSRIVDASIWALVSIGTRLYRKPQALRPADAFVFFKVRWPKGEGGSAPSEVWARDYLVCSVETGSGQSEAPMSSERNFFQYDDQTRHAHHHGYPLKVHRFKKLVKEFAKVVHDSSSASSTSTSESSSSCMLPSPSKTPNNKTVKNWDGKVIFVNKTAPGSEWDGIIDYHVQ</sequence>
<evidence type="ECO:0000313" key="2">
    <source>
        <dbReference type="Proteomes" id="UP001055072"/>
    </source>
</evidence>